<gene>
    <name evidence="5" type="primary">Cd55_4</name>
    <name evidence="5" type="ORF">PTILEU_R04829</name>
</gene>
<dbReference type="Proteomes" id="UP000547721">
    <property type="component" value="Unassembled WGS sequence"/>
</dbReference>
<dbReference type="PROSITE" id="PS50923">
    <property type="entry name" value="SUSHI"/>
    <property type="match status" value="1"/>
</dbReference>
<evidence type="ECO:0000313" key="5">
    <source>
        <dbReference type="EMBL" id="NXE39586.1"/>
    </source>
</evidence>
<proteinExistence type="predicted"/>
<sequence length="93" mass="10149">CSQPPRFVFAEPVTTPQQSYPTGAVVKYRCRPGYARNGDDSPDVTCLADSTWSKKSAFCSRKSCGQPHIENGNFHTTTDLLFGATVTFTCHTG</sequence>
<protein>
    <submittedName>
        <fullName evidence="5">DAF factor</fullName>
    </submittedName>
</protein>
<reference evidence="5 6" key="1">
    <citation type="submission" date="2019-09" db="EMBL/GenBank/DDBJ databases">
        <title>Bird 10,000 Genomes (B10K) Project - Family phase.</title>
        <authorList>
            <person name="Zhang G."/>
        </authorList>
    </citation>
    <scope>NUCLEOTIDE SEQUENCE [LARGE SCALE GENOMIC DNA]</scope>
    <source>
        <strain evidence="5">B10K-CU-031-17</strain>
        <tissue evidence="5">Muscle</tissue>
    </source>
</reference>
<dbReference type="Gene3D" id="2.10.70.10">
    <property type="entry name" value="Complement Module, domain 1"/>
    <property type="match status" value="2"/>
</dbReference>
<evidence type="ECO:0000259" key="4">
    <source>
        <dbReference type="PROSITE" id="PS50923"/>
    </source>
</evidence>
<dbReference type="AlphaFoldDB" id="A0A7K8MEG3"/>
<dbReference type="SUPFAM" id="SSF57535">
    <property type="entry name" value="Complement control module/SCR domain"/>
    <property type="match status" value="2"/>
</dbReference>
<dbReference type="Pfam" id="PF00084">
    <property type="entry name" value="Sushi"/>
    <property type="match status" value="2"/>
</dbReference>
<dbReference type="SMART" id="SM00032">
    <property type="entry name" value="CCP"/>
    <property type="match status" value="1"/>
</dbReference>
<organism evidence="5 6">
    <name type="scientific">Ptilorrhoa leucosticta</name>
    <dbReference type="NCBI Taxonomy" id="449384"/>
    <lineage>
        <taxon>Eukaryota</taxon>
        <taxon>Metazoa</taxon>
        <taxon>Chordata</taxon>
        <taxon>Craniata</taxon>
        <taxon>Vertebrata</taxon>
        <taxon>Euteleostomi</taxon>
        <taxon>Archelosauria</taxon>
        <taxon>Archosauria</taxon>
        <taxon>Dinosauria</taxon>
        <taxon>Saurischia</taxon>
        <taxon>Theropoda</taxon>
        <taxon>Coelurosauria</taxon>
        <taxon>Aves</taxon>
        <taxon>Neognathae</taxon>
        <taxon>Neoaves</taxon>
        <taxon>Telluraves</taxon>
        <taxon>Australaves</taxon>
        <taxon>Passeriformes</taxon>
        <taxon>Corvoidea</taxon>
        <taxon>Cinclosomatidae</taxon>
        <taxon>Ptilorrhoa</taxon>
    </lineage>
</organism>
<feature type="domain" description="Sushi" evidence="4">
    <location>
        <begin position="1"/>
        <end position="61"/>
    </location>
</feature>
<keyword evidence="6" id="KW-1185">Reference proteome</keyword>
<comment type="caution">
    <text evidence="5">The sequence shown here is derived from an EMBL/GenBank/DDBJ whole genome shotgun (WGS) entry which is preliminary data.</text>
</comment>
<keyword evidence="2" id="KW-1015">Disulfide bond</keyword>
<keyword evidence="1" id="KW-0677">Repeat</keyword>
<dbReference type="PANTHER" id="PTHR45656">
    <property type="entry name" value="PROTEIN CBR-CLEC-78"/>
    <property type="match status" value="1"/>
</dbReference>
<feature type="non-terminal residue" evidence="5">
    <location>
        <position position="93"/>
    </location>
</feature>
<name>A0A7K8MEG3_9CORV</name>
<evidence type="ECO:0000256" key="2">
    <source>
        <dbReference type="ARBA" id="ARBA00023157"/>
    </source>
</evidence>
<dbReference type="PANTHER" id="PTHR45656:SF15">
    <property type="entry name" value="SUSHI DOMAIN-CONTAINING PROTEIN"/>
    <property type="match status" value="1"/>
</dbReference>
<dbReference type="InterPro" id="IPR035976">
    <property type="entry name" value="Sushi/SCR/CCP_sf"/>
</dbReference>
<keyword evidence="3" id="KW-0768">Sushi</keyword>
<dbReference type="InterPro" id="IPR051277">
    <property type="entry name" value="SEZ6_CSMD_C4BPB_Regulators"/>
</dbReference>
<evidence type="ECO:0000313" key="6">
    <source>
        <dbReference type="Proteomes" id="UP000547721"/>
    </source>
</evidence>
<dbReference type="InterPro" id="IPR000436">
    <property type="entry name" value="Sushi_SCR_CCP_dom"/>
</dbReference>
<accession>A0A7K8MEG3</accession>
<comment type="caution">
    <text evidence="3">Lacks conserved residue(s) required for the propagation of feature annotation.</text>
</comment>
<dbReference type="CDD" id="cd00033">
    <property type="entry name" value="CCP"/>
    <property type="match status" value="1"/>
</dbReference>
<feature type="non-terminal residue" evidence="5">
    <location>
        <position position="1"/>
    </location>
</feature>
<dbReference type="EMBL" id="VWYY01000645">
    <property type="protein sequence ID" value="NXE39586.1"/>
    <property type="molecule type" value="Genomic_DNA"/>
</dbReference>
<evidence type="ECO:0000256" key="1">
    <source>
        <dbReference type="ARBA" id="ARBA00022737"/>
    </source>
</evidence>
<evidence type="ECO:0000256" key="3">
    <source>
        <dbReference type="PROSITE-ProRule" id="PRU00302"/>
    </source>
</evidence>